<evidence type="ECO:0000313" key="1">
    <source>
        <dbReference type="EMBL" id="MED6108753.1"/>
    </source>
</evidence>
<accession>A0ABU6QA80</accession>
<name>A0ABU6QA80_9FABA</name>
<organism evidence="1 2">
    <name type="scientific">Stylosanthes scabra</name>
    <dbReference type="NCBI Taxonomy" id="79078"/>
    <lineage>
        <taxon>Eukaryota</taxon>
        <taxon>Viridiplantae</taxon>
        <taxon>Streptophyta</taxon>
        <taxon>Embryophyta</taxon>
        <taxon>Tracheophyta</taxon>
        <taxon>Spermatophyta</taxon>
        <taxon>Magnoliopsida</taxon>
        <taxon>eudicotyledons</taxon>
        <taxon>Gunneridae</taxon>
        <taxon>Pentapetalae</taxon>
        <taxon>rosids</taxon>
        <taxon>fabids</taxon>
        <taxon>Fabales</taxon>
        <taxon>Fabaceae</taxon>
        <taxon>Papilionoideae</taxon>
        <taxon>50 kb inversion clade</taxon>
        <taxon>dalbergioids sensu lato</taxon>
        <taxon>Dalbergieae</taxon>
        <taxon>Pterocarpus clade</taxon>
        <taxon>Stylosanthes</taxon>
    </lineage>
</organism>
<feature type="non-terminal residue" evidence="1">
    <location>
        <position position="122"/>
    </location>
</feature>
<protein>
    <submittedName>
        <fullName evidence="1">Uncharacterized protein</fullName>
    </submittedName>
</protein>
<reference evidence="1 2" key="1">
    <citation type="journal article" date="2023" name="Plants (Basel)">
        <title>Bridging the Gap: Combining Genomics and Transcriptomics Approaches to Understand Stylosanthes scabra, an Orphan Legume from the Brazilian Caatinga.</title>
        <authorList>
            <person name="Ferreira-Neto J.R.C."/>
            <person name="da Silva M.D."/>
            <person name="Binneck E."/>
            <person name="de Melo N.F."/>
            <person name="da Silva R.H."/>
            <person name="de Melo A.L.T.M."/>
            <person name="Pandolfi V."/>
            <person name="Bustamante F.O."/>
            <person name="Brasileiro-Vidal A.C."/>
            <person name="Benko-Iseppon A.M."/>
        </authorList>
    </citation>
    <scope>NUCLEOTIDE SEQUENCE [LARGE SCALE GENOMIC DNA]</scope>
    <source>
        <tissue evidence="1">Leaves</tissue>
    </source>
</reference>
<gene>
    <name evidence="1" type="ORF">PIB30_027163</name>
</gene>
<keyword evidence="2" id="KW-1185">Reference proteome</keyword>
<sequence>MGEGVKSSFLGEAYLDGLVITVQFLIEDLNDNSGDIRLISNRKDMVNWVNGCEATCWDNRFLRNRVWNRRWLFEGIQVVYKQDSEFMGKKIGKLLLKSKRADEYNGMRSLAAGTHDESSNTL</sequence>
<proteinExistence type="predicted"/>
<evidence type="ECO:0000313" key="2">
    <source>
        <dbReference type="Proteomes" id="UP001341840"/>
    </source>
</evidence>
<dbReference type="EMBL" id="JASCZI010000104">
    <property type="protein sequence ID" value="MED6108753.1"/>
    <property type="molecule type" value="Genomic_DNA"/>
</dbReference>
<comment type="caution">
    <text evidence="1">The sequence shown here is derived from an EMBL/GenBank/DDBJ whole genome shotgun (WGS) entry which is preliminary data.</text>
</comment>
<dbReference type="Proteomes" id="UP001341840">
    <property type="component" value="Unassembled WGS sequence"/>
</dbReference>